<name>A0A804MY13_MAIZE</name>
<dbReference type="EnsemblPlants" id="Zm00001eb120200_T004">
    <property type="protein sequence ID" value="Zm00001eb120200_P004"/>
    <property type="gene ID" value="Zm00001eb120200"/>
</dbReference>
<dbReference type="AlphaFoldDB" id="A0A804MY13"/>
<reference evidence="2" key="3">
    <citation type="submission" date="2021-05" db="UniProtKB">
        <authorList>
            <consortium name="EnsemblPlants"/>
        </authorList>
    </citation>
    <scope>IDENTIFICATION</scope>
    <source>
        <strain evidence="2">cv. B73</strain>
    </source>
</reference>
<evidence type="ECO:0000256" key="1">
    <source>
        <dbReference type="SAM" id="MobiDB-lite"/>
    </source>
</evidence>
<feature type="compositionally biased region" description="Basic residues" evidence="1">
    <location>
        <begin position="144"/>
        <end position="166"/>
    </location>
</feature>
<dbReference type="InParanoid" id="A0A804MY13"/>
<feature type="region of interest" description="Disordered" evidence="1">
    <location>
        <begin position="1"/>
        <end position="191"/>
    </location>
</feature>
<feature type="compositionally biased region" description="Basic residues" evidence="1">
    <location>
        <begin position="21"/>
        <end position="35"/>
    </location>
</feature>
<reference evidence="2" key="2">
    <citation type="submission" date="2019-07" db="EMBL/GenBank/DDBJ databases">
        <authorList>
            <person name="Seetharam A."/>
            <person name="Woodhouse M."/>
            <person name="Cannon E."/>
        </authorList>
    </citation>
    <scope>NUCLEOTIDE SEQUENCE [LARGE SCALE GENOMIC DNA]</scope>
    <source>
        <strain evidence="2">cv. B73</strain>
    </source>
</reference>
<gene>
    <name evidence="2" type="primary">LOC100273729</name>
</gene>
<feature type="compositionally biased region" description="Low complexity" evidence="1">
    <location>
        <begin position="97"/>
        <end position="106"/>
    </location>
</feature>
<protein>
    <submittedName>
        <fullName evidence="2">Uncharacterized protein</fullName>
    </submittedName>
</protein>
<sequence length="350" mass="38656">MMPPPRPPPVRLLPASELTSRRRTLARARTRAKRSKPSDVEAPAPRASFQSAGPRPSRGIYHRSRSPAARTEVEHQTSSHSATPSSCHPPEAVQAYGAPCQPAPRRGAARRRRCRGGAADVRAHRVPGVRGGGQRQRVRDPAVHGRHVDHHGAHRGHLLRRRHAHRLPTAVRLHPGQERVQPDDRDDGAGADAGVAQRRALLRLRLRRELLRAGQEPGGPAAGRGPARGPLGRGQVRGRAPLRGLRGGRRRRGAGGAARGQPPGHPVGRRRQRRAQGRPGLALHRRAVQLALRVHRQGQRDLDALRRGRRRQYVMRFQACSRGTEAFREGRACTCAVQLCYHEVFRALVR</sequence>
<evidence type="ECO:0000313" key="3">
    <source>
        <dbReference type="Proteomes" id="UP000007305"/>
    </source>
</evidence>
<feature type="compositionally biased region" description="Pro residues" evidence="1">
    <location>
        <begin position="1"/>
        <end position="11"/>
    </location>
</feature>
<evidence type="ECO:0000313" key="2">
    <source>
        <dbReference type="EnsemblPlants" id="Zm00001eb120200_P004"/>
    </source>
</evidence>
<keyword evidence="3" id="KW-1185">Reference proteome</keyword>
<dbReference type="Proteomes" id="UP000007305">
    <property type="component" value="Chromosome 3"/>
</dbReference>
<dbReference type="Gramene" id="Zm00001eb120200_T004">
    <property type="protein sequence ID" value="Zm00001eb120200_P004"/>
    <property type="gene ID" value="Zm00001eb120200"/>
</dbReference>
<feature type="compositionally biased region" description="Low complexity" evidence="1">
    <location>
        <begin position="223"/>
        <end position="244"/>
    </location>
</feature>
<feature type="region of interest" description="Disordered" evidence="1">
    <location>
        <begin position="212"/>
        <end position="279"/>
    </location>
</feature>
<proteinExistence type="predicted"/>
<accession>A0A804MY13</accession>
<reference evidence="3" key="1">
    <citation type="submission" date="2015-12" db="EMBL/GenBank/DDBJ databases">
        <title>Update maize B73 reference genome by single molecule sequencing technologies.</title>
        <authorList>
            <consortium name="Maize Genome Sequencing Project"/>
            <person name="Ware D."/>
        </authorList>
    </citation>
    <scope>NUCLEOTIDE SEQUENCE [LARGE SCALE GENOMIC DNA]</scope>
    <source>
        <strain evidence="3">cv. B73</strain>
    </source>
</reference>
<organism evidence="2 3">
    <name type="scientific">Zea mays</name>
    <name type="common">Maize</name>
    <dbReference type="NCBI Taxonomy" id="4577"/>
    <lineage>
        <taxon>Eukaryota</taxon>
        <taxon>Viridiplantae</taxon>
        <taxon>Streptophyta</taxon>
        <taxon>Embryophyta</taxon>
        <taxon>Tracheophyta</taxon>
        <taxon>Spermatophyta</taxon>
        <taxon>Magnoliopsida</taxon>
        <taxon>Liliopsida</taxon>
        <taxon>Poales</taxon>
        <taxon>Poaceae</taxon>
        <taxon>PACMAD clade</taxon>
        <taxon>Panicoideae</taxon>
        <taxon>Andropogonodae</taxon>
        <taxon>Andropogoneae</taxon>
        <taxon>Tripsacinae</taxon>
        <taxon>Zea</taxon>
    </lineage>
</organism>
<feature type="compositionally biased region" description="Basic residues" evidence="1">
    <location>
        <begin position="267"/>
        <end position="276"/>
    </location>
</feature>